<reference evidence="2" key="1">
    <citation type="journal article" date="2020" name="Stud. Mycol.">
        <title>101 Dothideomycetes genomes: a test case for predicting lifestyles and emergence of pathogens.</title>
        <authorList>
            <person name="Haridas S."/>
            <person name="Albert R."/>
            <person name="Binder M."/>
            <person name="Bloem J."/>
            <person name="Labutti K."/>
            <person name="Salamov A."/>
            <person name="Andreopoulos B."/>
            <person name="Baker S."/>
            <person name="Barry K."/>
            <person name="Bills G."/>
            <person name="Bluhm B."/>
            <person name="Cannon C."/>
            <person name="Castanera R."/>
            <person name="Culley D."/>
            <person name="Daum C."/>
            <person name="Ezra D."/>
            <person name="Gonzalez J."/>
            <person name="Henrissat B."/>
            <person name="Kuo A."/>
            <person name="Liang C."/>
            <person name="Lipzen A."/>
            <person name="Lutzoni F."/>
            <person name="Magnuson J."/>
            <person name="Mondo S."/>
            <person name="Nolan M."/>
            <person name="Ohm R."/>
            <person name="Pangilinan J."/>
            <person name="Park H.-J."/>
            <person name="Ramirez L."/>
            <person name="Alfaro M."/>
            <person name="Sun H."/>
            <person name="Tritt A."/>
            <person name="Yoshinaga Y."/>
            <person name="Zwiers L.-H."/>
            <person name="Turgeon B."/>
            <person name="Goodwin S."/>
            <person name="Spatafora J."/>
            <person name="Crous P."/>
            <person name="Grigoriev I."/>
        </authorList>
    </citation>
    <scope>NUCLEOTIDE SEQUENCE</scope>
    <source>
        <strain evidence="2">CBS 113979</strain>
    </source>
</reference>
<organism evidence="2 3">
    <name type="scientific">Aulographum hederae CBS 113979</name>
    <dbReference type="NCBI Taxonomy" id="1176131"/>
    <lineage>
        <taxon>Eukaryota</taxon>
        <taxon>Fungi</taxon>
        <taxon>Dikarya</taxon>
        <taxon>Ascomycota</taxon>
        <taxon>Pezizomycotina</taxon>
        <taxon>Dothideomycetes</taxon>
        <taxon>Pleosporomycetidae</taxon>
        <taxon>Aulographales</taxon>
        <taxon>Aulographaceae</taxon>
    </lineage>
</organism>
<feature type="region of interest" description="Disordered" evidence="1">
    <location>
        <begin position="99"/>
        <end position="122"/>
    </location>
</feature>
<name>A0A6G1GR72_9PEZI</name>
<evidence type="ECO:0000256" key="1">
    <source>
        <dbReference type="SAM" id="MobiDB-lite"/>
    </source>
</evidence>
<evidence type="ECO:0000313" key="3">
    <source>
        <dbReference type="Proteomes" id="UP000800041"/>
    </source>
</evidence>
<proteinExistence type="predicted"/>
<dbReference type="AlphaFoldDB" id="A0A6G1GR72"/>
<sequence>LPCQTLAHLHHPYSTASLLAPLQLLQQLLSCPIFLCFITRCFAASSATLPSRSIRPSPRVSAASGSTSWNSQLLLIVAILLFRSSHAVIVRKLKRLCRAQSPPRPRDFRDISNADQRSPTSD</sequence>
<gene>
    <name evidence="2" type="ORF">K402DRAFT_448222</name>
</gene>
<feature type="compositionally biased region" description="Polar residues" evidence="1">
    <location>
        <begin position="113"/>
        <end position="122"/>
    </location>
</feature>
<protein>
    <submittedName>
        <fullName evidence="2">Uncharacterized protein</fullName>
    </submittedName>
</protein>
<evidence type="ECO:0000313" key="2">
    <source>
        <dbReference type="EMBL" id="KAF1983453.1"/>
    </source>
</evidence>
<feature type="non-terminal residue" evidence="2">
    <location>
        <position position="1"/>
    </location>
</feature>
<dbReference type="Proteomes" id="UP000800041">
    <property type="component" value="Unassembled WGS sequence"/>
</dbReference>
<dbReference type="EMBL" id="ML977175">
    <property type="protein sequence ID" value="KAF1983453.1"/>
    <property type="molecule type" value="Genomic_DNA"/>
</dbReference>
<accession>A0A6G1GR72</accession>
<keyword evidence="3" id="KW-1185">Reference proteome</keyword>